<name>A0A6G0XM87_9STRA</name>
<sequence>MGAEGSFEVFAAGELENEYEKRGGKGDLSLWKALEKGYNAVVNQLIQPPRKRYTLAELGPMEYVLPRHSQQIQVTRRDFVVQTPTHDIHGSLWSVSTPEASSTPCLVYLHSNMGCRLSALEMRDRALAAGCNIVAFDFGGFGHSTGEFVTGGLREAEDIHHVLHHLHTELDMHNFFLWGHSLGAAAALLFMEAHKNLPIIAAVLDSPYTTFSDMSENIVQTVKANGIPAPAALLHMGMNLVTKSVESRAGFQIAQVNPLASSAACKAPALFCSGKNDMYVKRQVAAQFMDKYGGPCTQFGFDGDHYGKRPREMIDFGLDFLVAAWQDDNNDDRSITRE</sequence>
<dbReference type="SUPFAM" id="SSF53474">
    <property type="entry name" value="alpha/beta-Hydrolases"/>
    <property type="match status" value="1"/>
</dbReference>
<protein>
    <recommendedName>
        <fullName evidence="1">Serine aminopeptidase S33 domain-containing protein</fullName>
    </recommendedName>
</protein>
<gene>
    <name evidence="2" type="ORF">Ae201684_003214</name>
</gene>
<evidence type="ECO:0000259" key="1">
    <source>
        <dbReference type="Pfam" id="PF12146"/>
    </source>
</evidence>
<organism evidence="2 3">
    <name type="scientific">Aphanomyces euteiches</name>
    <dbReference type="NCBI Taxonomy" id="100861"/>
    <lineage>
        <taxon>Eukaryota</taxon>
        <taxon>Sar</taxon>
        <taxon>Stramenopiles</taxon>
        <taxon>Oomycota</taxon>
        <taxon>Saprolegniomycetes</taxon>
        <taxon>Saprolegniales</taxon>
        <taxon>Verrucalvaceae</taxon>
        <taxon>Aphanomyces</taxon>
    </lineage>
</organism>
<dbReference type="InterPro" id="IPR052920">
    <property type="entry name" value="DNA-binding_regulatory"/>
</dbReference>
<keyword evidence="3" id="KW-1185">Reference proteome</keyword>
<dbReference type="PANTHER" id="PTHR43358:SF4">
    <property type="entry name" value="ALPHA_BETA HYDROLASE FOLD-1 DOMAIN-CONTAINING PROTEIN"/>
    <property type="match status" value="1"/>
</dbReference>
<evidence type="ECO:0000313" key="2">
    <source>
        <dbReference type="EMBL" id="KAF0741530.1"/>
    </source>
</evidence>
<dbReference type="InterPro" id="IPR022742">
    <property type="entry name" value="Hydrolase_4"/>
</dbReference>
<dbReference type="Pfam" id="PF12146">
    <property type="entry name" value="Hydrolase_4"/>
    <property type="match status" value="1"/>
</dbReference>
<reference evidence="2 3" key="1">
    <citation type="submission" date="2019-07" db="EMBL/GenBank/DDBJ databases">
        <title>Genomics analysis of Aphanomyces spp. identifies a new class of oomycete effector associated with host adaptation.</title>
        <authorList>
            <person name="Gaulin E."/>
        </authorList>
    </citation>
    <scope>NUCLEOTIDE SEQUENCE [LARGE SCALE GENOMIC DNA]</scope>
    <source>
        <strain evidence="2 3">ATCC 201684</strain>
    </source>
</reference>
<evidence type="ECO:0000313" key="3">
    <source>
        <dbReference type="Proteomes" id="UP000481153"/>
    </source>
</evidence>
<dbReference type="AlphaFoldDB" id="A0A6G0XM87"/>
<dbReference type="Proteomes" id="UP000481153">
    <property type="component" value="Unassembled WGS sequence"/>
</dbReference>
<feature type="domain" description="Serine aminopeptidase S33" evidence="1">
    <location>
        <begin position="128"/>
        <end position="215"/>
    </location>
</feature>
<proteinExistence type="predicted"/>
<dbReference type="VEuPathDB" id="FungiDB:AeMF1_000386"/>
<dbReference type="InterPro" id="IPR029058">
    <property type="entry name" value="AB_hydrolase_fold"/>
</dbReference>
<comment type="caution">
    <text evidence="2">The sequence shown here is derived from an EMBL/GenBank/DDBJ whole genome shotgun (WGS) entry which is preliminary data.</text>
</comment>
<dbReference type="EMBL" id="VJMJ01000036">
    <property type="protein sequence ID" value="KAF0741530.1"/>
    <property type="molecule type" value="Genomic_DNA"/>
</dbReference>
<accession>A0A6G0XM87</accession>
<dbReference type="PANTHER" id="PTHR43358">
    <property type="entry name" value="ALPHA/BETA-HYDROLASE"/>
    <property type="match status" value="1"/>
</dbReference>
<dbReference type="Gene3D" id="3.40.50.1820">
    <property type="entry name" value="alpha/beta hydrolase"/>
    <property type="match status" value="1"/>
</dbReference>